<reference evidence="1 4" key="2">
    <citation type="submission" date="2020-04" db="EMBL/GenBank/DDBJ databases">
        <title>Antimicrobial susceptibility and clonality of vaginal-derived multi-drug resistant Mobiluncus isolates in China.</title>
        <authorList>
            <person name="Zhang X."/>
        </authorList>
    </citation>
    <scope>NUCLEOTIDE SEQUENCE [LARGE SCALE GENOMIC DNA]</scope>
    <source>
        <strain evidence="1 4">7</strain>
    </source>
</reference>
<gene>
    <name evidence="1" type="ORF">HHJ74_10830</name>
    <name evidence="2" type="ORF">NCTC11819_00612</name>
</gene>
<dbReference type="GeneID" id="61167127"/>
<evidence type="ECO:0000313" key="1">
    <source>
        <dbReference type="EMBL" id="NMW94161.1"/>
    </source>
</evidence>
<evidence type="ECO:0000313" key="3">
    <source>
        <dbReference type="Proteomes" id="UP000255284"/>
    </source>
</evidence>
<dbReference type="EMBL" id="UGGQ01000006">
    <property type="protein sequence ID" value="STO16067.1"/>
    <property type="molecule type" value="Genomic_DNA"/>
</dbReference>
<dbReference type="RefSeq" id="WP_155815239.1">
    <property type="nucleotide sequence ID" value="NZ_CAMPNB010000031.1"/>
</dbReference>
<evidence type="ECO:0000313" key="4">
    <source>
        <dbReference type="Proteomes" id="UP000582487"/>
    </source>
</evidence>
<dbReference type="Proteomes" id="UP000255284">
    <property type="component" value="Unassembled WGS sequence"/>
</dbReference>
<reference evidence="2 3" key="1">
    <citation type="submission" date="2018-06" db="EMBL/GenBank/DDBJ databases">
        <authorList>
            <consortium name="Pathogen Informatics"/>
            <person name="Doyle S."/>
        </authorList>
    </citation>
    <scope>NUCLEOTIDE SEQUENCE [LARGE SCALE GENOMIC DNA]</scope>
    <source>
        <strain evidence="2 3">NCTC11819</strain>
    </source>
</reference>
<protein>
    <submittedName>
        <fullName evidence="1">Uncharacterized protein</fullName>
    </submittedName>
</protein>
<sequence>MFEFEEVDLAEVPEELLENEAGAGSAAFKTLGCCWCLPWYSSWTKCGVVCSEQYC</sequence>
<dbReference type="AlphaFoldDB" id="A0A7Y0Y7C3"/>
<evidence type="ECO:0000313" key="2">
    <source>
        <dbReference type="EMBL" id="STO16067.1"/>
    </source>
</evidence>
<accession>A0A7Y0Y7C3</accession>
<dbReference type="Proteomes" id="UP000582487">
    <property type="component" value="Unassembled WGS sequence"/>
</dbReference>
<proteinExistence type="predicted"/>
<organism evidence="1 4">
    <name type="scientific">Mobiluncus mulieris</name>
    <dbReference type="NCBI Taxonomy" id="2052"/>
    <lineage>
        <taxon>Bacteria</taxon>
        <taxon>Bacillati</taxon>
        <taxon>Actinomycetota</taxon>
        <taxon>Actinomycetes</taxon>
        <taxon>Actinomycetales</taxon>
        <taxon>Actinomycetaceae</taxon>
        <taxon>Mobiluncus</taxon>
    </lineage>
</organism>
<comment type="caution">
    <text evidence="1">The sequence shown here is derived from an EMBL/GenBank/DDBJ whole genome shotgun (WGS) entry which is preliminary data.</text>
</comment>
<name>A0A7Y0Y7C3_9ACTO</name>
<dbReference type="EMBL" id="JABCUV010000019">
    <property type="protein sequence ID" value="NMW94161.1"/>
    <property type="molecule type" value="Genomic_DNA"/>
</dbReference>